<feature type="transmembrane region" description="Helical" evidence="10">
    <location>
        <begin position="149"/>
        <end position="168"/>
    </location>
</feature>
<dbReference type="Proteomes" id="UP001566132">
    <property type="component" value="Unassembled WGS sequence"/>
</dbReference>
<protein>
    <recommendedName>
        <fullName evidence="13">Odorant receptor</fullName>
    </recommendedName>
</protein>
<name>A0ABD1FDU1_HYPHA</name>
<keyword evidence="5" id="KW-0552">Olfaction</keyword>
<reference evidence="11 12" key="1">
    <citation type="submission" date="2024-05" db="EMBL/GenBank/DDBJ databases">
        <title>Genetic variation in Jamaican populations of the coffee berry borer (Hypothenemus hampei).</title>
        <authorList>
            <person name="Errbii M."/>
            <person name="Myrie A."/>
        </authorList>
    </citation>
    <scope>NUCLEOTIDE SEQUENCE [LARGE SCALE GENOMIC DNA]</scope>
    <source>
        <strain evidence="11">JA-Hopewell-2020-01-JO</strain>
        <tissue evidence="11">Whole body</tissue>
    </source>
</reference>
<comment type="subcellular location">
    <subcellularLocation>
        <location evidence="1">Cell membrane</location>
        <topology evidence="1">Multi-pass membrane protein</topology>
    </subcellularLocation>
</comment>
<dbReference type="EMBL" id="JBDJPC010000001">
    <property type="protein sequence ID" value="KAL1516773.1"/>
    <property type="molecule type" value="Genomic_DNA"/>
</dbReference>
<organism evidence="11 12">
    <name type="scientific">Hypothenemus hampei</name>
    <name type="common">Coffee berry borer</name>
    <dbReference type="NCBI Taxonomy" id="57062"/>
    <lineage>
        <taxon>Eukaryota</taxon>
        <taxon>Metazoa</taxon>
        <taxon>Ecdysozoa</taxon>
        <taxon>Arthropoda</taxon>
        <taxon>Hexapoda</taxon>
        <taxon>Insecta</taxon>
        <taxon>Pterygota</taxon>
        <taxon>Neoptera</taxon>
        <taxon>Endopterygota</taxon>
        <taxon>Coleoptera</taxon>
        <taxon>Polyphaga</taxon>
        <taxon>Cucujiformia</taxon>
        <taxon>Curculionidae</taxon>
        <taxon>Scolytinae</taxon>
        <taxon>Hypothenemus</taxon>
    </lineage>
</organism>
<feature type="transmembrane region" description="Helical" evidence="10">
    <location>
        <begin position="174"/>
        <end position="193"/>
    </location>
</feature>
<dbReference type="AlphaFoldDB" id="A0ABD1FDU1"/>
<accession>A0ABD1FDU1</accession>
<evidence type="ECO:0000313" key="12">
    <source>
        <dbReference type="Proteomes" id="UP001566132"/>
    </source>
</evidence>
<dbReference type="PANTHER" id="PTHR21137">
    <property type="entry name" value="ODORANT RECEPTOR"/>
    <property type="match status" value="1"/>
</dbReference>
<dbReference type="PANTHER" id="PTHR21137:SF35">
    <property type="entry name" value="ODORANT RECEPTOR 19A-RELATED"/>
    <property type="match status" value="1"/>
</dbReference>
<proteinExistence type="predicted"/>
<gene>
    <name evidence="11" type="ORF">ABEB36_000631</name>
</gene>
<evidence type="ECO:0000256" key="2">
    <source>
        <dbReference type="ARBA" id="ARBA00022475"/>
    </source>
</evidence>
<sequence>MEQELRKIMNSITLKVESFVLFLGANTLLSIIMNLYDQLFYEDRFLLQSFFSQDSILYQMARIIVCCFFVLATIPSVFSPIQLIYLVFTSQLLLLQLLDKIKKFDKKISNENVDDVCILENLKVFGQHHLDIRSFHYDAFEATHLYSTFYSITGLVLGISSLIAMFSYNAPKGPALLTFFGYISFLYCISALIQEYENTQEYLSDALYDLKWYWWDAKCQKFHLILMGQVSKEFKISILFLLHADFEIFKKFIRLTYTAANCLVTFRRKNN</sequence>
<evidence type="ECO:0000256" key="8">
    <source>
        <dbReference type="ARBA" id="ARBA00023170"/>
    </source>
</evidence>
<keyword evidence="6 10" id="KW-1133">Transmembrane helix</keyword>
<evidence type="ECO:0000256" key="9">
    <source>
        <dbReference type="ARBA" id="ARBA00023224"/>
    </source>
</evidence>
<evidence type="ECO:0000256" key="5">
    <source>
        <dbReference type="ARBA" id="ARBA00022725"/>
    </source>
</evidence>
<keyword evidence="2" id="KW-1003">Cell membrane</keyword>
<dbReference type="Pfam" id="PF02949">
    <property type="entry name" value="7tm_6"/>
    <property type="match status" value="1"/>
</dbReference>
<dbReference type="GO" id="GO:0007165">
    <property type="term" value="P:signal transduction"/>
    <property type="evidence" value="ECO:0007669"/>
    <property type="project" value="UniProtKB-KW"/>
</dbReference>
<keyword evidence="3" id="KW-0716">Sensory transduction</keyword>
<evidence type="ECO:0008006" key="13">
    <source>
        <dbReference type="Google" id="ProtNLM"/>
    </source>
</evidence>
<feature type="transmembrane region" description="Helical" evidence="10">
    <location>
        <begin position="19"/>
        <end position="36"/>
    </location>
</feature>
<evidence type="ECO:0000256" key="6">
    <source>
        <dbReference type="ARBA" id="ARBA00022989"/>
    </source>
</evidence>
<feature type="transmembrane region" description="Helical" evidence="10">
    <location>
        <begin position="56"/>
        <end position="74"/>
    </location>
</feature>
<keyword evidence="12" id="KW-1185">Reference proteome</keyword>
<evidence type="ECO:0000256" key="4">
    <source>
        <dbReference type="ARBA" id="ARBA00022692"/>
    </source>
</evidence>
<evidence type="ECO:0000256" key="3">
    <source>
        <dbReference type="ARBA" id="ARBA00022606"/>
    </source>
</evidence>
<evidence type="ECO:0000256" key="7">
    <source>
        <dbReference type="ARBA" id="ARBA00023136"/>
    </source>
</evidence>
<evidence type="ECO:0000256" key="1">
    <source>
        <dbReference type="ARBA" id="ARBA00004651"/>
    </source>
</evidence>
<dbReference type="GO" id="GO:0005886">
    <property type="term" value="C:plasma membrane"/>
    <property type="evidence" value="ECO:0007669"/>
    <property type="project" value="UniProtKB-SubCell"/>
</dbReference>
<dbReference type="InterPro" id="IPR004117">
    <property type="entry name" value="7tm6_olfct_rcpt"/>
</dbReference>
<evidence type="ECO:0000256" key="10">
    <source>
        <dbReference type="SAM" id="Phobius"/>
    </source>
</evidence>
<comment type="caution">
    <text evidence="11">The sequence shown here is derived from an EMBL/GenBank/DDBJ whole genome shotgun (WGS) entry which is preliminary data.</text>
</comment>
<evidence type="ECO:0000313" key="11">
    <source>
        <dbReference type="EMBL" id="KAL1516773.1"/>
    </source>
</evidence>
<keyword evidence="8" id="KW-0675">Receptor</keyword>
<keyword evidence="9" id="KW-0807">Transducer</keyword>
<keyword evidence="7 10" id="KW-0472">Membrane</keyword>
<keyword evidence="4 10" id="KW-0812">Transmembrane</keyword>
<dbReference type="GO" id="GO:0007608">
    <property type="term" value="P:sensory perception of smell"/>
    <property type="evidence" value="ECO:0007669"/>
    <property type="project" value="UniProtKB-KW"/>
</dbReference>